<feature type="transmembrane region" description="Helical" evidence="11">
    <location>
        <begin position="558"/>
        <end position="581"/>
    </location>
</feature>
<evidence type="ECO:0008006" key="14">
    <source>
        <dbReference type="Google" id="ProtNLM"/>
    </source>
</evidence>
<feature type="transmembrane region" description="Helical" evidence="11">
    <location>
        <begin position="22"/>
        <end position="40"/>
    </location>
</feature>
<proteinExistence type="predicted"/>
<feature type="transmembrane region" description="Helical" evidence="11">
    <location>
        <begin position="593"/>
        <end position="610"/>
    </location>
</feature>
<feature type="transmembrane region" description="Helical" evidence="11">
    <location>
        <begin position="52"/>
        <end position="75"/>
    </location>
</feature>
<dbReference type="InterPro" id="IPR029044">
    <property type="entry name" value="Nucleotide-diphossugar_trans"/>
</dbReference>
<dbReference type="FunFam" id="3.90.550.10:FF:000135">
    <property type="entry name" value="Cellulose synthase-like protein G3"/>
    <property type="match status" value="2"/>
</dbReference>
<evidence type="ECO:0000256" key="11">
    <source>
        <dbReference type="SAM" id="Phobius"/>
    </source>
</evidence>
<evidence type="ECO:0000313" key="12">
    <source>
        <dbReference type="EMBL" id="RXH78074.1"/>
    </source>
</evidence>
<feature type="transmembrane region" description="Helical" evidence="11">
    <location>
        <begin position="1392"/>
        <end position="1410"/>
    </location>
</feature>
<feature type="transmembrane region" description="Helical" evidence="11">
    <location>
        <begin position="769"/>
        <end position="789"/>
    </location>
</feature>
<feature type="transmembrane region" description="Helical" evidence="11">
    <location>
        <begin position="518"/>
        <end position="538"/>
    </location>
</feature>
<feature type="transmembrane region" description="Helical" evidence="11">
    <location>
        <begin position="710"/>
        <end position="728"/>
    </location>
</feature>
<keyword evidence="7" id="KW-0961">Cell wall biogenesis/degradation</keyword>
<feature type="active site" evidence="8">
    <location>
        <position position="448"/>
    </location>
</feature>
<feature type="active site" evidence="8">
    <location>
        <position position="145"/>
    </location>
</feature>
<keyword evidence="2" id="KW-0328">Glycosyltransferase</keyword>
<dbReference type="GO" id="GO:0016020">
    <property type="term" value="C:membrane"/>
    <property type="evidence" value="ECO:0007669"/>
    <property type="project" value="InterPro"/>
</dbReference>
<dbReference type="InterPro" id="IPR005150">
    <property type="entry name" value="Cellulose_synth"/>
</dbReference>
<evidence type="ECO:0000256" key="5">
    <source>
        <dbReference type="ARBA" id="ARBA00022989"/>
    </source>
</evidence>
<keyword evidence="13" id="KW-1185">Reference proteome</keyword>
<feature type="binding site" evidence="9">
    <location>
        <position position="116"/>
    </location>
    <ligand>
        <name>UDP-alpha-D-glucose</name>
        <dbReference type="ChEBI" id="CHEBI:58885"/>
    </ligand>
</feature>
<dbReference type="STRING" id="3750.A0A498I7B1"/>
<feature type="transmembrane region" description="Helical" evidence="11">
    <location>
        <begin position="648"/>
        <end position="668"/>
    </location>
</feature>
<organism evidence="12 13">
    <name type="scientific">Malus domestica</name>
    <name type="common">Apple</name>
    <name type="synonym">Pyrus malus</name>
    <dbReference type="NCBI Taxonomy" id="3750"/>
    <lineage>
        <taxon>Eukaryota</taxon>
        <taxon>Viridiplantae</taxon>
        <taxon>Streptophyta</taxon>
        <taxon>Embryophyta</taxon>
        <taxon>Tracheophyta</taxon>
        <taxon>Spermatophyta</taxon>
        <taxon>Magnoliopsida</taxon>
        <taxon>eudicotyledons</taxon>
        <taxon>Gunneridae</taxon>
        <taxon>Pentapetalae</taxon>
        <taxon>rosids</taxon>
        <taxon>fabids</taxon>
        <taxon>Rosales</taxon>
        <taxon>Rosaceae</taxon>
        <taxon>Amygdaloideae</taxon>
        <taxon>Maleae</taxon>
        <taxon>Malus</taxon>
    </lineage>
</organism>
<accession>A0A498I7B1</accession>
<evidence type="ECO:0000256" key="8">
    <source>
        <dbReference type="PIRSR" id="PIRSR605150-1"/>
    </source>
</evidence>
<keyword evidence="6 11" id="KW-0472">Membrane</keyword>
<dbReference type="EMBL" id="RDQH01000340">
    <property type="protein sequence ID" value="RXH78074.1"/>
    <property type="molecule type" value="Genomic_DNA"/>
</dbReference>
<feature type="transmembrane region" description="Helical" evidence="11">
    <location>
        <begin position="1319"/>
        <end position="1342"/>
    </location>
</feature>
<comment type="caution">
    <text evidence="12">The sequence shown here is derived from an EMBL/GenBank/DDBJ whole genome shotgun (WGS) entry which is preliminary data.</text>
</comment>
<feature type="transmembrane region" description="Helical" evidence="11">
    <location>
        <begin position="1354"/>
        <end position="1371"/>
    </location>
</feature>
<keyword evidence="4 11" id="KW-0812">Transmembrane</keyword>
<dbReference type="Gene3D" id="3.90.550.10">
    <property type="entry name" value="Spore Coat Polysaccharide Biosynthesis Protein SpsA, Chain A"/>
    <property type="match status" value="2"/>
</dbReference>
<evidence type="ECO:0000256" key="4">
    <source>
        <dbReference type="ARBA" id="ARBA00022692"/>
    </source>
</evidence>
<name>A0A498I7B1_MALDO</name>
<evidence type="ECO:0000256" key="3">
    <source>
        <dbReference type="ARBA" id="ARBA00022679"/>
    </source>
</evidence>
<protein>
    <recommendedName>
        <fullName evidence="14">Glycosyltransferase 2-like domain-containing protein</fullName>
    </recommendedName>
</protein>
<dbReference type="GO" id="GO:0030244">
    <property type="term" value="P:cellulose biosynthetic process"/>
    <property type="evidence" value="ECO:0007669"/>
    <property type="project" value="InterPro"/>
</dbReference>
<feature type="binding site" evidence="9">
    <location>
        <position position="145"/>
    </location>
    <ligand>
        <name>UDP-alpha-D-glucose</name>
        <dbReference type="ChEBI" id="CHEBI:58885"/>
    </ligand>
</feature>
<dbReference type="GO" id="GO:0016760">
    <property type="term" value="F:cellulose synthase (UDP-forming) activity"/>
    <property type="evidence" value="ECO:0007669"/>
    <property type="project" value="InterPro"/>
</dbReference>
<gene>
    <name evidence="12" type="ORF">DVH24_040045</name>
</gene>
<dbReference type="PANTHER" id="PTHR13301">
    <property type="entry name" value="X-BOX TRANSCRIPTION FACTOR-RELATED"/>
    <property type="match status" value="1"/>
</dbReference>
<dbReference type="GO" id="GO:0012505">
    <property type="term" value="C:endomembrane system"/>
    <property type="evidence" value="ECO:0007669"/>
    <property type="project" value="UniProtKB-SubCell"/>
</dbReference>
<comment type="subcellular location">
    <subcellularLocation>
        <location evidence="1">Endomembrane system</location>
        <topology evidence="1">Multi-pass membrane protein</topology>
    </subcellularLocation>
</comment>
<evidence type="ECO:0000256" key="10">
    <source>
        <dbReference type="PIRSR" id="PIRSR605150-3"/>
    </source>
</evidence>
<dbReference type="Proteomes" id="UP000290289">
    <property type="component" value="Chromosome 14"/>
</dbReference>
<keyword evidence="5 11" id="KW-1133">Transmembrane helix</keyword>
<feature type="binding site" evidence="9">
    <location>
        <position position="115"/>
    </location>
    <ligand>
        <name>UDP-alpha-D-glucose</name>
        <dbReference type="ChEBI" id="CHEBI:58885"/>
    </ligand>
</feature>
<feature type="binding site" evidence="10">
    <location>
        <position position="306"/>
    </location>
    <ligand>
        <name>Mn(2+)</name>
        <dbReference type="ChEBI" id="CHEBI:29035"/>
    </ligand>
</feature>
<feature type="binding site" evidence="10">
    <location>
        <position position="282"/>
    </location>
    <ligand>
        <name>Mn(2+)</name>
        <dbReference type="ChEBI" id="CHEBI:29035"/>
    </ligand>
</feature>
<evidence type="ECO:0000313" key="13">
    <source>
        <dbReference type="Proteomes" id="UP000290289"/>
    </source>
</evidence>
<feature type="transmembrane region" description="Helical" evidence="11">
    <location>
        <begin position="740"/>
        <end position="757"/>
    </location>
</feature>
<evidence type="ECO:0000256" key="2">
    <source>
        <dbReference type="ARBA" id="ARBA00022676"/>
    </source>
</evidence>
<dbReference type="SUPFAM" id="SSF53448">
    <property type="entry name" value="Nucleotide-diphospho-sugar transferases"/>
    <property type="match status" value="2"/>
</dbReference>
<dbReference type="Pfam" id="PF03552">
    <property type="entry name" value="Cellulose_synt"/>
    <property type="match status" value="5"/>
</dbReference>
<evidence type="ECO:0000256" key="9">
    <source>
        <dbReference type="PIRSR" id="PIRSR605150-2"/>
    </source>
</evidence>
<evidence type="ECO:0000256" key="6">
    <source>
        <dbReference type="ARBA" id="ARBA00023136"/>
    </source>
</evidence>
<feature type="transmembrane region" description="Helical" evidence="11">
    <location>
        <begin position="680"/>
        <end position="698"/>
    </location>
</feature>
<reference evidence="12 13" key="1">
    <citation type="submission" date="2018-10" db="EMBL/GenBank/DDBJ databases">
        <title>A high-quality apple genome assembly.</title>
        <authorList>
            <person name="Hu J."/>
        </authorList>
    </citation>
    <scope>NUCLEOTIDE SEQUENCE [LARGE SCALE GENOMIC DNA]</scope>
    <source>
        <strain evidence="13">cv. HFTH1</strain>
        <tissue evidence="12">Young leaf</tissue>
    </source>
</reference>
<sequence length="1412" mass="159074">MPTTTHDGLPPLHTHKPSRRTTANRVFVVVHFSAILALLYRHTLSLLHSTTLTSFFITLTFLISDTLLAFMYTTIQSLRMKPIYRTEFPENLKRVVEEPDFPALDVFICTADPYKEPPMNVVNTALSVMAYDYPTEKVSVYVSDDGGSALTLFAFMEAAKFASHWLPFCRNNNIVERCPEAYFETDHSRFPEAEKIKIMYQGMKVKVTNVIERGKVDQEYLTGKREIQAFNKWTDGFTRQDHPAVIQVLLDNSKDRDITGHLMSNLIYFSREKSRTSPHHFKAGALNALLRVSAIMTNAPIVLTLDCDMYSNNPDTPLRTLCYLSDPKLRSKVGYVQFPQRFQGINKTDIYASEFRHLFIINPCGFDGLLGPNYVGTGCFFSRRAFFGGPSELLPPEIPQLHPNNVVDKPLQNPEVLELANHVASCDYENNTTWGYKMGVRYGSLVEDYFTGYILLCEGWNAIFCNPERAAFLGDAPINLLDALNQSKRWAVGLLEVGFSKYSPVTYGVRAMGPLMGLGYAFGFWAFWAIPITTYAFVPQLALLNGITLFPKVSDPWFLLYAFVVLGAYGEELVDFVLSGGTFLKWWNNQRMWIIRGLSSFAFGFVEYFLKSLGISTHGFNVTSKVLDEDQRKRYEQGMMEFGVPSPFFVPLTVAAIVNLAAFAWGHVEIFRGGGSFEELFVQMFIAGFGIVNCIPIYEAMISRNDKGKIPTKTSLVSTILAFVLYAAAYPSRQTTANRLFAVVHSCAILTLLYHHSLSLLNSTTATSFFITLTFLVSDSILAFMFTTTQSFRMRPIYRDEFPENMKRVVQELDVPALDVFICTADPYKEPPMNVVNTALSVMAYDYPTEKLSVYVSDDGGSALTLFSFMEAAKFASHWLPFCRKNKIVECNPEAYFATDHSRFYEAEKIKDVYQGVKVRVNNVIEIGTVGPEHVTGEREIQAFSKWTDKFTKPDHPTVIQVVLDSSKDKDVSDHLMPNLIYVSREKRRTSLHHFKAGALNALLRVSATMTNAPIILTLDCDTYSNDSQTPHRALCYLSSDPKVGFVQFPQRFHGINKNDIYACEHKRLYKINPVGMDGLLGPNYLGTGSFFSRRAFFGEPSHLLPPEIPQLCPTNVVSNPIQSPEVTELAHRVAACSYEISTNWGSKIGVRYGSLVEDFFTGYRLHCEGWKSIFCHPTRAAFYGDAPMNLIDVLNQNKRWAIGDLEVAFSKYSPITYGTCVMGPLMGLSYAHYAFWPIWFQSHAYIQDLLDFVLAGGTVQTWWNDQRMWLIRGLSSFLFGTIEFFLKSLGIASHGFNVTSKVLDDDHSKRYEQGTIEFGVPSAMFVPLTMAAIVNLAAFAWGNVEVFRGKCSIEGVFVQMFIAGFGTMNSKPIYEAIINRKDKGRIPKKTAVVSTSLAFALFAAAHVTLRN</sequence>
<evidence type="ECO:0000256" key="1">
    <source>
        <dbReference type="ARBA" id="ARBA00004127"/>
    </source>
</evidence>
<dbReference type="GO" id="GO:0071555">
    <property type="term" value="P:cell wall organization"/>
    <property type="evidence" value="ECO:0007669"/>
    <property type="project" value="UniProtKB-KW"/>
</dbReference>
<evidence type="ECO:0000256" key="7">
    <source>
        <dbReference type="ARBA" id="ARBA00023316"/>
    </source>
</evidence>
<keyword evidence="3" id="KW-0808">Transferase</keyword>